<dbReference type="Gene3D" id="2.30.30.760">
    <property type="match status" value="1"/>
</dbReference>
<sequence>MMNLISFPKYLPQKRKPLFRKPAGSFRLSVLLSLLVGAHAVFAAPATGANTARKQIHASVIASAASSIKQEAKRRSWPEYQAKMNVFIPAEVSQYPACNSPLTASLPGGDRLDLNRIRYDVRCGDSGGWDVAVTVKPDIYLPVLVAKETLERGQVLSASDMQFRKYNISSTRGGYITNPDDIVGLTVKRRLRELQPISLSQLEAPVMVERGQQVVMIARQDGIEARTMGEALKKGRKGEMIKVKNSSSERVVTAIVDGMGVVKMVYASGN</sequence>
<name>A0A9X2W5R2_9ENTR</name>
<keyword evidence="9" id="KW-0966">Cell projection</keyword>
<dbReference type="AlphaFoldDB" id="A0A9X2W5R2"/>
<dbReference type="Pfam" id="PF17656">
    <property type="entry name" value="ChapFlgA_N"/>
    <property type="match status" value="1"/>
</dbReference>
<keyword evidence="4 7" id="KW-0732">Signal</keyword>
<dbReference type="PANTHER" id="PTHR36307:SF1">
    <property type="entry name" value="FLAGELLA BASAL BODY P-RING FORMATION PROTEIN FLGA"/>
    <property type="match status" value="1"/>
</dbReference>
<dbReference type="NCBIfam" id="TIGR03170">
    <property type="entry name" value="flgA_cterm"/>
    <property type="match status" value="1"/>
</dbReference>
<dbReference type="InterPro" id="IPR017585">
    <property type="entry name" value="SAF_FlgA"/>
</dbReference>
<dbReference type="Proteomes" id="UP001150641">
    <property type="component" value="Unassembled WGS sequence"/>
</dbReference>
<comment type="caution">
    <text evidence="9">The sequence shown here is derived from an EMBL/GenBank/DDBJ whole genome shotgun (WGS) entry which is preliminary data.</text>
</comment>
<dbReference type="GO" id="GO:0042597">
    <property type="term" value="C:periplasmic space"/>
    <property type="evidence" value="ECO:0007669"/>
    <property type="project" value="UniProtKB-SubCell"/>
</dbReference>
<evidence type="ECO:0000256" key="5">
    <source>
        <dbReference type="ARBA" id="ARBA00022764"/>
    </source>
</evidence>
<accession>A0A9X2W5R2</accession>
<comment type="subcellular location">
    <subcellularLocation>
        <location evidence="1">Periplasm</location>
    </subcellularLocation>
</comment>
<feature type="domain" description="SAF" evidence="8">
    <location>
        <begin position="141"/>
        <end position="203"/>
    </location>
</feature>
<keyword evidence="5" id="KW-0574">Periplasm</keyword>
<evidence type="ECO:0000256" key="7">
    <source>
        <dbReference type="SAM" id="SignalP"/>
    </source>
</evidence>
<organism evidence="9 10">
    <name type="scientific">Dryocola boscaweniae</name>
    <dbReference type="NCBI Taxonomy" id="2925397"/>
    <lineage>
        <taxon>Bacteria</taxon>
        <taxon>Pseudomonadati</taxon>
        <taxon>Pseudomonadota</taxon>
        <taxon>Gammaproteobacteria</taxon>
        <taxon>Enterobacterales</taxon>
        <taxon>Enterobacteriaceae</taxon>
        <taxon>Dryocola</taxon>
    </lineage>
</organism>
<keyword evidence="10" id="KW-1185">Reference proteome</keyword>
<dbReference type="GO" id="GO:0044780">
    <property type="term" value="P:bacterial-type flagellum assembly"/>
    <property type="evidence" value="ECO:0007669"/>
    <property type="project" value="InterPro"/>
</dbReference>
<dbReference type="InterPro" id="IPR013974">
    <property type="entry name" value="SAF"/>
</dbReference>
<evidence type="ECO:0000259" key="8">
    <source>
        <dbReference type="SMART" id="SM00858"/>
    </source>
</evidence>
<dbReference type="Pfam" id="PF13144">
    <property type="entry name" value="ChapFlgA"/>
    <property type="match status" value="1"/>
</dbReference>
<keyword evidence="9" id="KW-0282">Flagellum</keyword>
<evidence type="ECO:0000256" key="2">
    <source>
        <dbReference type="ARBA" id="ARBA00010474"/>
    </source>
</evidence>
<evidence type="ECO:0000256" key="1">
    <source>
        <dbReference type="ARBA" id="ARBA00004418"/>
    </source>
</evidence>
<evidence type="ECO:0000256" key="6">
    <source>
        <dbReference type="ARBA" id="ARBA00025643"/>
    </source>
</evidence>
<dbReference type="Gene3D" id="3.90.1210.10">
    <property type="entry name" value="Antifreeze-like/N-acetylneuraminic acid synthase C-terminal domain"/>
    <property type="match status" value="1"/>
</dbReference>
<comment type="function">
    <text evidence="6">Involved in the assembly process of the P-ring formation. It may associate with FlgF on the rod constituting a structure essential for the P-ring assembly or may act as a modulator protein for the P-ring assembly.</text>
</comment>
<proteinExistence type="inferred from homology"/>
<dbReference type="InterPro" id="IPR041231">
    <property type="entry name" value="FlgA_N"/>
</dbReference>
<evidence type="ECO:0000313" key="9">
    <source>
        <dbReference type="EMBL" id="MCT4701565.1"/>
    </source>
</evidence>
<feature type="signal peptide" evidence="7">
    <location>
        <begin position="1"/>
        <end position="43"/>
    </location>
</feature>
<evidence type="ECO:0000313" key="10">
    <source>
        <dbReference type="Proteomes" id="UP001150641"/>
    </source>
</evidence>
<dbReference type="PANTHER" id="PTHR36307">
    <property type="entry name" value="FLAGELLA BASAL BODY P-RING FORMATION PROTEIN FLGA"/>
    <property type="match status" value="1"/>
</dbReference>
<evidence type="ECO:0000256" key="3">
    <source>
        <dbReference type="ARBA" id="ARBA00014754"/>
    </source>
</evidence>
<keyword evidence="9" id="KW-0969">Cilium</keyword>
<dbReference type="EMBL" id="JALHAP010000075">
    <property type="protein sequence ID" value="MCT4701565.1"/>
    <property type="molecule type" value="Genomic_DNA"/>
</dbReference>
<protein>
    <recommendedName>
        <fullName evidence="3">Flagella basal body P-ring formation protein FlgA</fullName>
    </recommendedName>
</protein>
<dbReference type="InterPro" id="IPR039246">
    <property type="entry name" value="Flagellar_FlgA"/>
</dbReference>
<dbReference type="SMART" id="SM00858">
    <property type="entry name" value="SAF"/>
    <property type="match status" value="1"/>
</dbReference>
<feature type="chain" id="PRO_5040924382" description="Flagella basal body P-ring formation protein FlgA" evidence="7">
    <location>
        <begin position="44"/>
        <end position="270"/>
    </location>
</feature>
<gene>
    <name evidence="9" type="primary">flgA</name>
    <name evidence="9" type="ORF">MUA00_07075</name>
</gene>
<comment type="similarity">
    <text evidence="2">Belongs to the FlgA family.</text>
</comment>
<evidence type="ECO:0000256" key="4">
    <source>
        <dbReference type="ARBA" id="ARBA00022729"/>
    </source>
</evidence>
<dbReference type="CDD" id="cd11614">
    <property type="entry name" value="SAF_CpaB_FlgA_like"/>
    <property type="match status" value="1"/>
</dbReference>
<reference evidence="9" key="1">
    <citation type="submission" date="2022-03" db="EMBL/GenBank/DDBJ databases">
        <title>Proposal of a novel genus Dryocolo and two novel species.</title>
        <authorList>
            <person name="Maddock D.W."/>
            <person name="Brady C.L."/>
            <person name="Denman S."/>
            <person name="Arnold D."/>
        </authorList>
    </citation>
    <scope>NUCLEOTIDE SEQUENCE</scope>
    <source>
        <strain evidence="9">H6W4</strain>
    </source>
</reference>